<accession>A0A836HPD2</accession>
<evidence type="ECO:0000313" key="1">
    <source>
        <dbReference type="EMBL" id="KAG5495279.1"/>
    </source>
</evidence>
<reference evidence="1 2" key="1">
    <citation type="submission" date="2021-02" db="EMBL/GenBank/DDBJ databases">
        <title>Porcisia hertigi Genome sequencing and assembly.</title>
        <authorList>
            <person name="Almutairi H."/>
            <person name="Gatherer D."/>
        </authorList>
    </citation>
    <scope>NUCLEOTIDE SEQUENCE [LARGE SCALE GENOMIC DNA]</scope>
    <source>
        <strain evidence="1 2">C119</strain>
    </source>
</reference>
<dbReference type="Proteomes" id="UP000674318">
    <property type="component" value="Unassembled WGS sequence"/>
</dbReference>
<organism evidence="1 2">
    <name type="scientific">Porcisia hertigi</name>
    <dbReference type="NCBI Taxonomy" id="2761500"/>
    <lineage>
        <taxon>Eukaryota</taxon>
        <taxon>Discoba</taxon>
        <taxon>Euglenozoa</taxon>
        <taxon>Kinetoplastea</taxon>
        <taxon>Metakinetoplastina</taxon>
        <taxon>Trypanosomatida</taxon>
        <taxon>Trypanosomatidae</taxon>
        <taxon>Leishmaniinae</taxon>
        <taxon>Porcisia</taxon>
    </lineage>
</organism>
<keyword evidence="2" id="KW-1185">Reference proteome</keyword>
<evidence type="ECO:0008006" key="3">
    <source>
        <dbReference type="Google" id="ProtNLM"/>
    </source>
</evidence>
<dbReference type="RefSeq" id="XP_067754531.1">
    <property type="nucleotide sequence ID" value="XM_067898374.1"/>
</dbReference>
<dbReference type="Gene3D" id="1.25.10.10">
    <property type="entry name" value="Leucine-rich Repeat Variant"/>
    <property type="match status" value="1"/>
</dbReference>
<sequence>MSWCTVEQVTQLITVARLRSDVDEATRKSADLLFLDVCANAVNAGDVLIQVALESSASPGLRLNALLVAETLLTKKGWFEGAQFSDRSGVRQQLLHHVAVDPSPSLGDKVDAGLLRCLAMIVVLEFPTTEWQEWVRQCSARFAAGNARGNAVLCAVVAESHRNNCLWSFFANEVTAYLLGAQITTPPQQTAVMRLFLDLLRKRPRASVEHGVISATNCLLLSAALRQRVLEALLKRVDESDHLMEFTHGIFFSDCAVHFAVASRLVTDVESAAIVFRCSFVFLLRLRTAAVAGGGVVGAELRDFTEQLLECLLSTLQLYPDVAGANVTADSFLSCLIYFMIRPDELDWVDAKQLSAEFLEYFIDDEAVPLGCGSGDAASLAGAALELYLEHNSAQRLLAFVALNELLRATPVMNGPLTGAVALALRSVSRVYEESDVVAIDALEGAQLQTELLTHVSQLLLRTTHPHAHVMLIDALVHCFYRSQNQSLCTQLVELLQQLHMSKMKSTDEHGVCVRYACVYLAGRLVDELRSREWCGHLLSPEWIQLSLQQLCDGDAFGVFSAASTLCTLLSLIPTSADQLSGCLDMWDQGVTRLCQYATIRGVAGLLTLILKHISGLSFVSSSRASLSHNLQLAIRSCKVVLNFCYTPSDSRHLVLRSLVDFFIVYTRALLRGDAPPAVTNRDAEQLFSLAAALLNKDYALELAQDEPSCRRLANFAALYSVAFAAAPPFSETTTAGALVCVLVYAVRQRYASQTISCVCSRLALVLLAQPSQLDEITPQVLHVLFRDELDISNDCKGFNYGGVTFFVSLLLIRSPHALLQNAALSGGTGAASPAEPLRSLQRAFGWWLSLAPFMDAIQFLYFTAATCRIVDAVVRLTPEARVSLSGLRACRQYILPSPYVKGLPSRPLTGGHLLQHLAVAWMDLDSRHSRTSKPQLFEKELHPFLLSLDSAYEILCGQRFSTSTARDLIKTSTSETTAAVLEHMRGLGWSDLLVEGQQQVQAAHT</sequence>
<dbReference type="GeneID" id="94288451"/>
<dbReference type="SUPFAM" id="SSF48371">
    <property type="entry name" value="ARM repeat"/>
    <property type="match status" value="1"/>
</dbReference>
<dbReference type="EMBL" id="JAFJZO010000033">
    <property type="protein sequence ID" value="KAG5495279.1"/>
    <property type="molecule type" value="Genomic_DNA"/>
</dbReference>
<dbReference type="OrthoDB" id="244899at2759"/>
<dbReference type="KEGG" id="phet:94288451"/>
<proteinExistence type="predicted"/>
<name>A0A836HPD2_9TRYP</name>
<protein>
    <recommendedName>
        <fullName evidence="3">Exportin-1/Importin-beta-like domain-containing protein</fullName>
    </recommendedName>
</protein>
<comment type="caution">
    <text evidence="1">The sequence shown here is derived from an EMBL/GenBank/DDBJ whole genome shotgun (WGS) entry which is preliminary data.</text>
</comment>
<dbReference type="InterPro" id="IPR016024">
    <property type="entry name" value="ARM-type_fold"/>
</dbReference>
<dbReference type="AlphaFoldDB" id="A0A836HPD2"/>
<evidence type="ECO:0000313" key="2">
    <source>
        <dbReference type="Proteomes" id="UP000674318"/>
    </source>
</evidence>
<gene>
    <name evidence="1" type="ORF">JKF63_02345</name>
</gene>
<dbReference type="InterPro" id="IPR011989">
    <property type="entry name" value="ARM-like"/>
</dbReference>